<keyword evidence="1 3" id="KW-0807">Transducer</keyword>
<dbReference type="GO" id="GO:0007165">
    <property type="term" value="P:signal transduction"/>
    <property type="evidence" value="ECO:0007669"/>
    <property type="project" value="UniProtKB-KW"/>
</dbReference>
<dbReference type="KEGG" id="smax:FJR03_03505"/>
<dbReference type="Gene3D" id="6.10.340.10">
    <property type="match status" value="1"/>
</dbReference>
<dbReference type="Pfam" id="PF00015">
    <property type="entry name" value="MCPsignal"/>
    <property type="match status" value="1"/>
</dbReference>
<comment type="similarity">
    <text evidence="2">Belongs to the methyl-accepting chemotaxis (MCP) protein family.</text>
</comment>
<protein>
    <submittedName>
        <fullName evidence="7">Chemotaxis protein</fullName>
    </submittedName>
</protein>
<dbReference type="InterPro" id="IPR004089">
    <property type="entry name" value="MCPsignal_dom"/>
</dbReference>
<proteinExistence type="inferred from homology"/>
<dbReference type="EMBL" id="CP041165">
    <property type="protein sequence ID" value="QOP40853.1"/>
    <property type="molecule type" value="Genomic_DNA"/>
</dbReference>
<dbReference type="PANTHER" id="PTHR32089:SF112">
    <property type="entry name" value="LYSOZYME-LIKE PROTEIN-RELATED"/>
    <property type="match status" value="1"/>
</dbReference>
<dbReference type="Gene3D" id="1.10.287.950">
    <property type="entry name" value="Methyl-accepting chemotaxis protein"/>
    <property type="match status" value="1"/>
</dbReference>
<evidence type="ECO:0000256" key="3">
    <source>
        <dbReference type="PROSITE-ProRule" id="PRU00284"/>
    </source>
</evidence>
<gene>
    <name evidence="7" type="ORF">FJR03_03505</name>
</gene>
<evidence type="ECO:0000313" key="7">
    <source>
        <dbReference type="EMBL" id="QOP40853.1"/>
    </source>
</evidence>
<evidence type="ECO:0000259" key="5">
    <source>
        <dbReference type="PROSITE" id="PS50111"/>
    </source>
</evidence>
<feature type="transmembrane region" description="Helical" evidence="4">
    <location>
        <begin position="190"/>
        <end position="210"/>
    </location>
</feature>
<keyword evidence="8" id="KW-1185">Reference proteome</keyword>
<dbReference type="PROSITE" id="PS50885">
    <property type="entry name" value="HAMP"/>
    <property type="match status" value="1"/>
</dbReference>
<evidence type="ECO:0000313" key="8">
    <source>
        <dbReference type="Proteomes" id="UP000593910"/>
    </source>
</evidence>
<evidence type="ECO:0000256" key="1">
    <source>
        <dbReference type="ARBA" id="ARBA00023224"/>
    </source>
</evidence>
<feature type="transmembrane region" description="Helical" evidence="4">
    <location>
        <begin position="12"/>
        <end position="33"/>
    </location>
</feature>
<keyword evidence="4" id="KW-0812">Transmembrane</keyword>
<dbReference type="PANTHER" id="PTHR32089">
    <property type="entry name" value="METHYL-ACCEPTING CHEMOTAXIS PROTEIN MCPB"/>
    <property type="match status" value="1"/>
</dbReference>
<dbReference type="InterPro" id="IPR003660">
    <property type="entry name" value="HAMP_dom"/>
</dbReference>
<keyword evidence="4" id="KW-0472">Membrane</keyword>
<evidence type="ECO:0000256" key="4">
    <source>
        <dbReference type="SAM" id="Phobius"/>
    </source>
</evidence>
<dbReference type="SMART" id="SM00283">
    <property type="entry name" value="MA"/>
    <property type="match status" value="1"/>
</dbReference>
<dbReference type="AlphaFoldDB" id="A0A7M1ATV5"/>
<reference evidence="7 8" key="1">
    <citation type="submission" date="2019-06" db="EMBL/GenBank/DDBJ databases">
        <title>Sulfurimonas gotlandica sp. nov., a chemoautotrophic and psychrotolerant epsilonproteobacterium isolated from a pelagic redoxcline, and an emended description of the genus Sulfurimonas.</title>
        <authorList>
            <person name="Wang S."/>
            <person name="Jiang L."/>
            <person name="Shao Z."/>
        </authorList>
    </citation>
    <scope>NUCLEOTIDE SEQUENCE [LARGE SCALE GENOMIC DNA]</scope>
    <source>
        <strain evidence="7 8">B2</strain>
    </source>
</reference>
<organism evidence="7 8">
    <name type="scientific">Sulfurimonas marina</name>
    <dbReference type="NCBI Taxonomy" id="2590551"/>
    <lineage>
        <taxon>Bacteria</taxon>
        <taxon>Pseudomonadati</taxon>
        <taxon>Campylobacterota</taxon>
        <taxon>Epsilonproteobacteria</taxon>
        <taxon>Campylobacterales</taxon>
        <taxon>Sulfurimonadaceae</taxon>
        <taxon>Sulfurimonas</taxon>
    </lineage>
</organism>
<dbReference type="RefSeq" id="WP_193114275.1">
    <property type="nucleotide sequence ID" value="NZ_CP041165.1"/>
</dbReference>
<evidence type="ECO:0000259" key="6">
    <source>
        <dbReference type="PROSITE" id="PS50885"/>
    </source>
</evidence>
<dbReference type="GO" id="GO:0016020">
    <property type="term" value="C:membrane"/>
    <property type="evidence" value="ECO:0007669"/>
    <property type="project" value="InterPro"/>
</dbReference>
<sequence length="643" mass="72010">MFKSLSINQKMNYLIAIATFAILAATAFVFFAMSDIDSDYEKLHKSSLKAGLLTLKIEKNMNYVSRTDRAVMLGGDREKDLEKLRTTIDNIKKDFEELDTLLENDSSYELSVKAKDSTLLFLNNAYKMVSSLTPEEIKNSKAEIYEKYRQNLTPYAEKSRKYFKELAKLRQDALDKDSTDMQTKISFYKYFVFIAGIFVGLVVLVAAVFIRKSITSGIETFTDLITYSANGDFSHKCNIAADDKTELGIMGSHLAELLDHVEKLISEINITITNASKGDFSKPISSEGLKGEFILAIDSVSQSIDFMKEQHQKGKRDALNSKLSVKSTQVTESLSLIQTNLQTNIENLKAVTSSTKNASNLANDSRDNITAVVEDLHTLHQQVTTNNGSIEELASQTSSITTVIDLITDIADQTNLLALNAAIEAARAGEHGRGFAVVADEVRKLAERTHKATSEISVSIKSLQQGMNEIQESSEAMKVTVDESTEKIEQFEDTLVELSSNSSKIVDQSYHMENSIFIVLAKIDHILYKARAYNSLMTLTKTLNPTTHHECNLGKWHDNEGKRRFNYTASYKKSEPVHAIVHDKANVNLHYVEMPNPEKAVLDHEQTIIENFEKMESASHELFDLLDSMLIEAHGKDVNEIEA</sequence>
<accession>A0A7M1ATV5</accession>
<dbReference type="InterPro" id="IPR025991">
    <property type="entry name" value="Chemoreceptor_zinc-bind_dom"/>
</dbReference>
<dbReference type="CDD" id="cd11386">
    <property type="entry name" value="MCP_signal"/>
    <property type="match status" value="1"/>
</dbReference>
<dbReference type="Proteomes" id="UP000593910">
    <property type="component" value="Chromosome"/>
</dbReference>
<feature type="domain" description="Methyl-accepting transducer" evidence="5">
    <location>
        <begin position="329"/>
        <end position="515"/>
    </location>
</feature>
<dbReference type="PROSITE" id="PS50111">
    <property type="entry name" value="CHEMOTAXIS_TRANSDUC_2"/>
    <property type="match status" value="1"/>
</dbReference>
<dbReference type="Pfam" id="PF13682">
    <property type="entry name" value="CZB"/>
    <property type="match status" value="1"/>
</dbReference>
<dbReference type="SUPFAM" id="SSF58104">
    <property type="entry name" value="Methyl-accepting chemotaxis protein (MCP) signaling domain"/>
    <property type="match status" value="1"/>
</dbReference>
<name>A0A7M1ATV5_9BACT</name>
<keyword evidence="4" id="KW-1133">Transmembrane helix</keyword>
<evidence type="ECO:0000256" key="2">
    <source>
        <dbReference type="ARBA" id="ARBA00029447"/>
    </source>
</evidence>
<feature type="domain" description="HAMP" evidence="6">
    <location>
        <begin position="212"/>
        <end position="266"/>
    </location>
</feature>